<comment type="caution">
    <text evidence="2">The sequence shown here is derived from an EMBL/GenBank/DDBJ whole genome shotgun (WGS) entry which is preliminary data.</text>
</comment>
<dbReference type="Gene3D" id="2.30.30.240">
    <property type="entry name" value="PRC-barrel domain"/>
    <property type="match status" value="1"/>
</dbReference>
<gene>
    <name evidence="2" type="ORF">TrCOL_g11050</name>
</gene>
<evidence type="ECO:0000313" key="2">
    <source>
        <dbReference type="EMBL" id="GMI38215.1"/>
    </source>
</evidence>
<proteinExistence type="predicted"/>
<feature type="region of interest" description="Disordered" evidence="1">
    <location>
        <begin position="58"/>
        <end position="87"/>
    </location>
</feature>
<evidence type="ECO:0000313" key="3">
    <source>
        <dbReference type="Proteomes" id="UP001165065"/>
    </source>
</evidence>
<dbReference type="EMBL" id="BRYA01000083">
    <property type="protein sequence ID" value="GMI38215.1"/>
    <property type="molecule type" value="Genomic_DNA"/>
</dbReference>
<keyword evidence="3" id="KW-1185">Reference proteome</keyword>
<feature type="compositionally biased region" description="Acidic residues" evidence="1">
    <location>
        <begin position="64"/>
        <end position="82"/>
    </location>
</feature>
<name>A0A9W7GAS0_9STRA</name>
<dbReference type="OrthoDB" id="532420at2759"/>
<sequence>MAEGKIEEEGWSVRELVGMEVRGVEGEPIGMVMGVVFREVKVGSDYLDVKLSEEALRGLGGGGEVEDDNDEEFDGDEEEEGQGEVTKAGEWRLLVPLVPEICKEVDVADNIVKANLPNGMLECRYWKEEKVKIRGLLPPGAE</sequence>
<dbReference type="Proteomes" id="UP001165065">
    <property type="component" value="Unassembled WGS sequence"/>
</dbReference>
<protein>
    <submittedName>
        <fullName evidence="2">Uncharacterized protein</fullName>
    </submittedName>
</protein>
<reference evidence="3" key="1">
    <citation type="journal article" date="2023" name="Commun. Biol.">
        <title>Genome analysis of Parmales, the sister group of diatoms, reveals the evolutionary specialization of diatoms from phago-mixotrophs to photoautotrophs.</title>
        <authorList>
            <person name="Ban H."/>
            <person name="Sato S."/>
            <person name="Yoshikawa S."/>
            <person name="Yamada K."/>
            <person name="Nakamura Y."/>
            <person name="Ichinomiya M."/>
            <person name="Sato N."/>
            <person name="Blanc-Mathieu R."/>
            <person name="Endo H."/>
            <person name="Kuwata A."/>
            <person name="Ogata H."/>
        </authorList>
    </citation>
    <scope>NUCLEOTIDE SEQUENCE [LARGE SCALE GENOMIC DNA]</scope>
</reference>
<organism evidence="2 3">
    <name type="scientific">Triparma columacea</name>
    <dbReference type="NCBI Taxonomy" id="722753"/>
    <lineage>
        <taxon>Eukaryota</taxon>
        <taxon>Sar</taxon>
        <taxon>Stramenopiles</taxon>
        <taxon>Ochrophyta</taxon>
        <taxon>Bolidophyceae</taxon>
        <taxon>Parmales</taxon>
        <taxon>Triparmaceae</taxon>
        <taxon>Triparma</taxon>
    </lineage>
</organism>
<dbReference type="AlphaFoldDB" id="A0A9W7GAS0"/>
<accession>A0A9W7GAS0</accession>
<evidence type="ECO:0000256" key="1">
    <source>
        <dbReference type="SAM" id="MobiDB-lite"/>
    </source>
</evidence>